<feature type="compositionally biased region" description="Basic residues" evidence="1">
    <location>
        <begin position="383"/>
        <end position="403"/>
    </location>
</feature>
<gene>
    <name evidence="3" type="primary">Cbn-osm-7</name>
    <name evidence="3" type="ORF">CAEBREN_10237</name>
</gene>
<feature type="region of interest" description="Disordered" evidence="1">
    <location>
        <begin position="437"/>
        <end position="458"/>
    </location>
</feature>
<dbReference type="GO" id="GO:0005615">
    <property type="term" value="C:extracellular space"/>
    <property type="evidence" value="ECO:0007669"/>
    <property type="project" value="TreeGrafter"/>
</dbReference>
<dbReference type="HOGENOM" id="CLU_401835_0_0_1"/>
<dbReference type="InterPro" id="IPR053124">
    <property type="entry name" value="Notch_signaling_modulators"/>
</dbReference>
<evidence type="ECO:0000256" key="1">
    <source>
        <dbReference type="SAM" id="MobiDB-lite"/>
    </source>
</evidence>
<dbReference type="FunCoup" id="G0ML73">
    <property type="interactions" value="325"/>
</dbReference>
<evidence type="ECO:0000313" key="4">
    <source>
        <dbReference type="Proteomes" id="UP000008068"/>
    </source>
</evidence>
<feature type="region of interest" description="Disordered" evidence="1">
    <location>
        <begin position="593"/>
        <end position="619"/>
    </location>
</feature>
<evidence type="ECO:0000256" key="2">
    <source>
        <dbReference type="SAM" id="SignalP"/>
    </source>
</evidence>
<dbReference type="AlphaFoldDB" id="G0ML73"/>
<evidence type="ECO:0000313" key="3">
    <source>
        <dbReference type="EMBL" id="EGT34729.1"/>
    </source>
</evidence>
<feature type="chain" id="PRO_5003404132" evidence="2">
    <location>
        <begin position="27"/>
        <end position="680"/>
    </location>
</feature>
<dbReference type="PANTHER" id="PTHR35015">
    <property type="entry name" value="PROTEIN CBR-OSM-7-RELATED"/>
    <property type="match status" value="1"/>
</dbReference>
<dbReference type="OrthoDB" id="5816579at2759"/>
<keyword evidence="4" id="KW-1185">Reference proteome</keyword>
<dbReference type="PANTHER" id="PTHR35015:SF4">
    <property type="entry name" value="PROTEIN CBR-OSM-7"/>
    <property type="match status" value="1"/>
</dbReference>
<organism evidence="4">
    <name type="scientific">Caenorhabditis brenneri</name>
    <name type="common">Nematode worm</name>
    <dbReference type="NCBI Taxonomy" id="135651"/>
    <lineage>
        <taxon>Eukaryota</taxon>
        <taxon>Metazoa</taxon>
        <taxon>Ecdysozoa</taxon>
        <taxon>Nematoda</taxon>
        <taxon>Chromadorea</taxon>
        <taxon>Rhabditida</taxon>
        <taxon>Rhabditina</taxon>
        <taxon>Rhabditomorpha</taxon>
        <taxon>Rhabditoidea</taxon>
        <taxon>Rhabditidae</taxon>
        <taxon>Peloderinae</taxon>
        <taxon>Caenorhabditis</taxon>
    </lineage>
</organism>
<reference evidence="4" key="1">
    <citation type="submission" date="2011-07" db="EMBL/GenBank/DDBJ databases">
        <authorList>
            <consortium name="Caenorhabditis brenneri Sequencing and Analysis Consortium"/>
            <person name="Wilson R.K."/>
        </authorList>
    </citation>
    <scope>NUCLEOTIDE SEQUENCE [LARGE SCALE GENOMIC DNA]</scope>
    <source>
        <strain evidence="4">PB2801</strain>
    </source>
</reference>
<proteinExistence type="predicted"/>
<keyword evidence="2" id="KW-0732">Signal</keyword>
<dbReference type="eggNOG" id="ENOG502TFQB">
    <property type="taxonomic scope" value="Eukaryota"/>
</dbReference>
<dbReference type="GO" id="GO:0045747">
    <property type="term" value="P:positive regulation of Notch signaling pathway"/>
    <property type="evidence" value="ECO:0007669"/>
    <property type="project" value="TreeGrafter"/>
</dbReference>
<feature type="region of interest" description="Disordered" evidence="1">
    <location>
        <begin position="58"/>
        <end position="102"/>
    </location>
</feature>
<sequence length="680" mass="76182">MKLRCLRALSFGALFFIFFLPNTANSYELSINHDEITDSDRRVLLEIAKAVKRVKRNPFKREETTSGRSSSDSDLREKEVDSGSDSSGGDEESEGGGQKTEHFAGTASDYCDKFEQHFSYFCIGETDQSDKNAYVIKKFCPSYKSACKHKAVTTSTALTSWPTDPFAKEITVTSRPAPSIGRSSARRRYSDEDSDSAEDEEVYYAELRKRYPCKPDCDRRIFAHCTEECKCDYIYPIVQRFCNPPPMPLFLNTCRLWYHGCPKYERYHYSSQFVYSKAEKGKVLPGTPEQSVVNPYNLPQPVPLRRNRALALAPIRRQKRDTEESEDNNEELVVPPPVPKSKIASIRVAKSSPLSEIEREEVSMTAPQSRAILHNYQESMKSKEKKRRSRRKKLRRRRRHRQRYSFDKDFESRTTTPRPPTPRELWRALKQLNGLTSGPGALGIKSSPATLKGGNEAQGGLDGLLASVTQPQREREEAARQWSAVATDPKQLTEDIVHSVTSGGEENGEMKKREQEEPDFNKIKPRTFSSSAATTAIVEEQPAEGTGQKKASSGRAKAHQGNIPILPSDAAFAARGGGDDTFRAFDGLSDSRGLVHTPRSRSPFTKPGLWEPNPADPHSRDPANKYWYHPESVGVDWLNGQIQWGGHWAVPAAGAGGTAGMSAVHFPTIGSFLNIPDDYD</sequence>
<dbReference type="EMBL" id="GL379799">
    <property type="protein sequence ID" value="EGT34729.1"/>
    <property type="molecule type" value="Genomic_DNA"/>
</dbReference>
<feature type="region of interest" description="Disordered" evidence="1">
    <location>
        <begin position="539"/>
        <end position="561"/>
    </location>
</feature>
<feature type="compositionally biased region" description="Basic and acidic residues" evidence="1">
    <location>
        <begin position="59"/>
        <end position="81"/>
    </location>
</feature>
<accession>G0ML73</accession>
<dbReference type="GO" id="GO:0005112">
    <property type="term" value="F:Notch binding"/>
    <property type="evidence" value="ECO:0007669"/>
    <property type="project" value="TreeGrafter"/>
</dbReference>
<feature type="region of interest" description="Disordered" evidence="1">
    <location>
        <begin position="175"/>
        <end position="194"/>
    </location>
</feature>
<name>G0ML73_CAEBE</name>
<dbReference type="STRING" id="135651.G0ML73"/>
<protein>
    <submittedName>
        <fullName evidence="3">CBN-OSM-7 protein</fullName>
    </submittedName>
</protein>
<dbReference type="OMA" id="RIFAHCT"/>
<feature type="signal peptide" evidence="2">
    <location>
        <begin position="1"/>
        <end position="26"/>
    </location>
</feature>
<dbReference type="InParanoid" id="G0ML73"/>
<feature type="region of interest" description="Disordered" evidence="1">
    <location>
        <begin position="310"/>
        <end position="423"/>
    </location>
</feature>
<dbReference type="Proteomes" id="UP000008068">
    <property type="component" value="Unassembled WGS sequence"/>
</dbReference>